<evidence type="ECO:0000313" key="1">
    <source>
        <dbReference type="EMBL" id="RUT14268.1"/>
    </source>
</evidence>
<dbReference type="Proteomes" id="UP000282574">
    <property type="component" value="Unassembled WGS sequence"/>
</dbReference>
<dbReference type="EMBL" id="RSCK01000002">
    <property type="protein sequence ID" value="RUT14268.1"/>
    <property type="molecule type" value="Genomic_DNA"/>
</dbReference>
<dbReference type="RefSeq" id="WP_015157068.1">
    <property type="nucleotide sequence ID" value="NZ_JAVKZF010000006.1"/>
</dbReference>
<dbReference type="AlphaFoldDB" id="A0AB37US39"/>
<reference evidence="1 2" key="1">
    <citation type="journal article" date="2019" name="Genome Biol. Evol.">
        <title>Day and night: Metabolic profiles and evolutionary relationships of six axenic non-marine cyanobacteria.</title>
        <authorList>
            <person name="Will S.E."/>
            <person name="Henke P."/>
            <person name="Boedeker C."/>
            <person name="Huang S."/>
            <person name="Brinkmann H."/>
            <person name="Rohde M."/>
            <person name="Jarek M."/>
            <person name="Friedl T."/>
            <person name="Seufert S."/>
            <person name="Schumacher M."/>
            <person name="Overmann J."/>
            <person name="Neumann-Schaal M."/>
            <person name="Petersen J."/>
        </authorList>
    </citation>
    <scope>NUCLEOTIDE SEQUENCE [LARGE SCALE GENOMIC DNA]</scope>
    <source>
        <strain evidence="1 2">SAG 39.79</strain>
    </source>
</reference>
<keyword evidence="2" id="KW-1185">Reference proteome</keyword>
<comment type="caution">
    <text evidence="1">The sequence shown here is derived from an EMBL/GenBank/DDBJ whole genome shotgun (WGS) entry which is preliminary data.</text>
</comment>
<sequence length="150" mass="18237">MPKTILKKTRLFNNMNYREVQSDNSKKRSKLEKKDRQWLKINSYKNVGWDNVISLHQKIDEFLERDAWKEWSLEDLFLEADRIGNKYLTYQEIVNFNQKLSQEVNEIAEEIDRQFPDTTIEQIDFSNSTKDNSRKSMFKRHLKLVRFNKK</sequence>
<gene>
    <name evidence="1" type="ORF">DSM107010_02990</name>
</gene>
<accession>A0AB37US39</accession>
<protein>
    <recommendedName>
        <fullName evidence="3">EF-hand domain-containing protein</fullName>
    </recommendedName>
</protein>
<evidence type="ECO:0008006" key="3">
    <source>
        <dbReference type="Google" id="ProtNLM"/>
    </source>
</evidence>
<organism evidence="1 2">
    <name type="scientific">Chroococcidiopsis cubana SAG 39.79</name>
    <dbReference type="NCBI Taxonomy" id="388085"/>
    <lineage>
        <taxon>Bacteria</taxon>
        <taxon>Bacillati</taxon>
        <taxon>Cyanobacteriota</taxon>
        <taxon>Cyanophyceae</taxon>
        <taxon>Chroococcidiopsidales</taxon>
        <taxon>Chroococcidiopsidaceae</taxon>
        <taxon>Chroococcidiopsis</taxon>
    </lineage>
</organism>
<evidence type="ECO:0000313" key="2">
    <source>
        <dbReference type="Proteomes" id="UP000282574"/>
    </source>
</evidence>
<proteinExistence type="predicted"/>
<name>A0AB37US39_9CYAN</name>